<dbReference type="EMBL" id="CM039172">
    <property type="protein sequence ID" value="KAH9783105.1"/>
    <property type="molecule type" value="Genomic_DNA"/>
</dbReference>
<keyword evidence="2" id="KW-1185">Reference proteome</keyword>
<evidence type="ECO:0000313" key="2">
    <source>
        <dbReference type="Proteomes" id="UP000829398"/>
    </source>
</evidence>
<sequence length="520" mass="57783">MDVIPGGEPRKTIKVEPDEEVKCVLAKSEETSVKCLNDHKESKDVLSNGQTMSPKGPEDVEVDIVKFTTDGEIRLTEAEDPDATEYSSSFGNTEPDTERCSGLSEVEVESQYFDVNGLRTNCDSFGRLFQMRKKKLTNHWRSFIRPLMWRCKWAELRINEIQSQALKYARELAAYDQNKLSRVNQSTVEEFGSKSLAFSSQWYRKKAMKRRKRKRAEDTTDLASYMSHHSLFSYLENKRSNPDGNSTADDFGNTVIMDQPADCNDKFGSNEDALFFELKDDDSSLEQVLLKIETVHSRVRQLKSQLDIVMAKNASRFSSSENLSLLAPCDGQTSSAPSPTFSAGNADTTSIGAIYNPTQHISEYDIGDLVLPESAISSYAETIHVPDIIESTVGLLSAADVTFHQPQIGDSCEDILDNILIENDGAEGEQHTFLGTSNQSIEKHNDPEKGEEGESTNPSPIPTSEPDPVAKSEVDQDQSTLKSCLASDINFPRNKRKRGERKAGPGSSWSKKGSGEPDSQ</sequence>
<keyword evidence="1" id="KW-0251">Elongation factor</keyword>
<organism evidence="1 2">
    <name type="scientific">Citrus sinensis</name>
    <name type="common">Sweet orange</name>
    <name type="synonym">Citrus aurantium var. sinensis</name>
    <dbReference type="NCBI Taxonomy" id="2711"/>
    <lineage>
        <taxon>Eukaryota</taxon>
        <taxon>Viridiplantae</taxon>
        <taxon>Streptophyta</taxon>
        <taxon>Embryophyta</taxon>
        <taxon>Tracheophyta</taxon>
        <taxon>Spermatophyta</taxon>
        <taxon>Magnoliopsida</taxon>
        <taxon>eudicotyledons</taxon>
        <taxon>Gunneridae</taxon>
        <taxon>Pentapetalae</taxon>
        <taxon>rosids</taxon>
        <taxon>malvids</taxon>
        <taxon>Sapindales</taxon>
        <taxon>Rutaceae</taxon>
        <taxon>Aurantioideae</taxon>
        <taxon>Citrus</taxon>
    </lineage>
</organism>
<comment type="caution">
    <text evidence="1">The sequence shown here is derived from an EMBL/GenBank/DDBJ whole genome shotgun (WGS) entry which is preliminary data.</text>
</comment>
<accession>A0ACB8MBX6</accession>
<gene>
    <name evidence="1" type="ORF">KPL71_009185</name>
</gene>
<name>A0ACB8MBX6_CITSI</name>
<proteinExistence type="predicted"/>
<reference evidence="2" key="1">
    <citation type="journal article" date="2023" name="Hortic. Res.">
        <title>A chromosome-level phased genome enabling allele-level studies in sweet orange: a case study on citrus Huanglongbing tolerance.</title>
        <authorList>
            <person name="Wu B."/>
            <person name="Yu Q."/>
            <person name="Deng Z."/>
            <person name="Duan Y."/>
            <person name="Luo F."/>
            <person name="Gmitter F. Jr."/>
        </authorList>
    </citation>
    <scope>NUCLEOTIDE SEQUENCE [LARGE SCALE GENOMIC DNA]</scope>
    <source>
        <strain evidence="2">cv. Valencia</strain>
    </source>
</reference>
<evidence type="ECO:0000313" key="1">
    <source>
        <dbReference type="EMBL" id="KAH9783105.1"/>
    </source>
</evidence>
<protein>
    <submittedName>
        <fullName evidence="1">Elongation factor</fullName>
    </submittedName>
</protein>
<keyword evidence="1" id="KW-0648">Protein biosynthesis</keyword>
<dbReference type="Proteomes" id="UP000829398">
    <property type="component" value="Chromosome 3"/>
</dbReference>